<accession>A0A3Q0JF66</accession>
<sequence>MFVLRKEGQTKEEALRWKTEFEDSAQTTFRVSKTYGENSEKIIFKKKFHCIHNIFPKPSYKGCHEKHTKRQARLDLLVKPQMKRWTISAHGEAKICLPKLGLYSRSRCPANH</sequence>
<dbReference type="PANTHER" id="PTHR35385">
    <property type="entry name" value="PROTEIN B, PUTATIVE-RELATED-RELATED"/>
    <property type="match status" value="1"/>
</dbReference>
<proteinExistence type="predicted"/>
<reference evidence="2" key="1">
    <citation type="submission" date="2025-08" db="UniProtKB">
        <authorList>
            <consortium name="RefSeq"/>
        </authorList>
    </citation>
    <scope>IDENTIFICATION</scope>
</reference>
<keyword evidence="1" id="KW-1185">Reference proteome</keyword>
<gene>
    <name evidence="2" type="primary">LOC113471023</name>
</gene>
<protein>
    <submittedName>
        <fullName evidence="2">Uncharacterized protein LOC113471023</fullName>
    </submittedName>
</protein>
<dbReference type="PANTHER" id="PTHR35385:SF2">
    <property type="entry name" value="PROTEIN B, PUTATIVE-RELATED"/>
    <property type="match status" value="1"/>
</dbReference>
<dbReference type="GeneID" id="113471023"/>
<evidence type="ECO:0000313" key="2">
    <source>
        <dbReference type="RefSeq" id="XP_026685663.1"/>
    </source>
</evidence>
<dbReference type="PaxDb" id="121845-A0A3Q0JF66"/>
<dbReference type="RefSeq" id="XP_026685663.1">
    <property type="nucleotide sequence ID" value="XM_026829862.1"/>
</dbReference>
<organism evidence="1 2">
    <name type="scientific">Diaphorina citri</name>
    <name type="common">Asian citrus psyllid</name>
    <dbReference type="NCBI Taxonomy" id="121845"/>
    <lineage>
        <taxon>Eukaryota</taxon>
        <taxon>Metazoa</taxon>
        <taxon>Ecdysozoa</taxon>
        <taxon>Arthropoda</taxon>
        <taxon>Hexapoda</taxon>
        <taxon>Insecta</taxon>
        <taxon>Pterygota</taxon>
        <taxon>Neoptera</taxon>
        <taxon>Paraneoptera</taxon>
        <taxon>Hemiptera</taxon>
        <taxon>Sternorrhyncha</taxon>
        <taxon>Psylloidea</taxon>
        <taxon>Psyllidae</taxon>
        <taxon>Diaphorininae</taxon>
        <taxon>Diaphorina</taxon>
    </lineage>
</organism>
<name>A0A3Q0JF66_DIACI</name>
<dbReference type="KEGG" id="dci:113471023"/>
<dbReference type="AlphaFoldDB" id="A0A3Q0JF66"/>
<dbReference type="Proteomes" id="UP000079169">
    <property type="component" value="Unplaced"/>
</dbReference>
<evidence type="ECO:0000313" key="1">
    <source>
        <dbReference type="Proteomes" id="UP000079169"/>
    </source>
</evidence>